<gene>
    <name evidence="2" type="ORF">FUAX_04590</name>
</gene>
<keyword evidence="1" id="KW-1133">Transmembrane helix</keyword>
<evidence type="ECO:0000313" key="2">
    <source>
        <dbReference type="EMBL" id="BDD08027.1"/>
    </source>
</evidence>
<dbReference type="RefSeq" id="WP_338393316.1">
    <property type="nucleotide sequence ID" value="NZ_AP025314.1"/>
</dbReference>
<evidence type="ECO:0000256" key="1">
    <source>
        <dbReference type="SAM" id="Phobius"/>
    </source>
</evidence>
<sequence>MKSFGQIILSAGLTLFVGGAANYIWPDVVTLKGVTSPKLHLLWMFVSFSVALLGGAFILAGKKG</sequence>
<evidence type="ECO:0000313" key="3">
    <source>
        <dbReference type="Proteomes" id="UP001348817"/>
    </source>
</evidence>
<keyword evidence="1" id="KW-0812">Transmembrane</keyword>
<accession>A0AAU9CMB1</accession>
<feature type="transmembrane region" description="Helical" evidence="1">
    <location>
        <begin position="7"/>
        <end position="25"/>
    </location>
</feature>
<organism evidence="2 3">
    <name type="scientific">Fulvitalea axinellae</name>
    <dbReference type="NCBI Taxonomy" id="1182444"/>
    <lineage>
        <taxon>Bacteria</taxon>
        <taxon>Pseudomonadati</taxon>
        <taxon>Bacteroidota</taxon>
        <taxon>Cytophagia</taxon>
        <taxon>Cytophagales</taxon>
        <taxon>Persicobacteraceae</taxon>
        <taxon>Fulvitalea</taxon>
    </lineage>
</organism>
<name>A0AAU9CMB1_9BACT</name>
<proteinExistence type="predicted"/>
<dbReference type="KEGG" id="fax:FUAX_04590"/>
<feature type="transmembrane region" description="Helical" evidence="1">
    <location>
        <begin position="40"/>
        <end position="60"/>
    </location>
</feature>
<keyword evidence="1" id="KW-0472">Membrane</keyword>
<dbReference type="Proteomes" id="UP001348817">
    <property type="component" value="Chromosome"/>
</dbReference>
<protein>
    <submittedName>
        <fullName evidence="2">Uncharacterized protein</fullName>
    </submittedName>
</protein>
<dbReference type="AlphaFoldDB" id="A0AAU9CMB1"/>
<reference evidence="2 3" key="1">
    <citation type="submission" date="2021-12" db="EMBL/GenBank/DDBJ databases">
        <title>Genome sequencing of bacteria with rrn-lacking chromosome and rrn-plasmid.</title>
        <authorList>
            <person name="Anda M."/>
            <person name="Iwasaki W."/>
        </authorList>
    </citation>
    <scope>NUCLEOTIDE SEQUENCE [LARGE SCALE GENOMIC DNA]</scope>
    <source>
        <strain evidence="2 3">DSM 100852</strain>
    </source>
</reference>
<keyword evidence="3" id="KW-1185">Reference proteome</keyword>
<dbReference type="EMBL" id="AP025314">
    <property type="protein sequence ID" value="BDD08027.1"/>
    <property type="molecule type" value="Genomic_DNA"/>
</dbReference>